<protein>
    <submittedName>
        <fullName evidence="1">Uncharacterized protein</fullName>
    </submittedName>
</protein>
<name>A0A9X3WYC3_9BACI</name>
<evidence type="ECO:0000313" key="2">
    <source>
        <dbReference type="Proteomes" id="UP001145050"/>
    </source>
</evidence>
<organism evidence="1 2">
    <name type="scientific">Terrihalobacillus insolitus</name>
    <dbReference type="NCBI Taxonomy" id="2950438"/>
    <lineage>
        <taxon>Bacteria</taxon>
        <taxon>Bacillati</taxon>
        <taxon>Bacillota</taxon>
        <taxon>Bacilli</taxon>
        <taxon>Bacillales</taxon>
        <taxon>Bacillaceae</taxon>
        <taxon>Terrihalobacillus</taxon>
    </lineage>
</organism>
<dbReference type="EMBL" id="JAMQKB010000018">
    <property type="protein sequence ID" value="MDC3425639.1"/>
    <property type="molecule type" value="Genomic_DNA"/>
</dbReference>
<keyword evidence="2" id="KW-1185">Reference proteome</keyword>
<dbReference type="AlphaFoldDB" id="A0A9X3WYC3"/>
<dbReference type="InterPro" id="IPR054055">
    <property type="entry name" value="YpzH"/>
</dbReference>
<dbReference type="RefSeq" id="WP_272437456.1">
    <property type="nucleotide sequence ID" value="NZ_JAMQKB010000018.1"/>
</dbReference>
<reference evidence="1" key="1">
    <citation type="submission" date="2022-06" db="EMBL/GenBank/DDBJ databases">
        <title>Aquibacillus sp. a new bacterium isolated from soil saline samples.</title>
        <authorList>
            <person name="Galisteo C."/>
            <person name="De La Haba R."/>
            <person name="Sanchez-Porro C."/>
            <person name="Ventosa A."/>
        </authorList>
    </citation>
    <scope>NUCLEOTIDE SEQUENCE</scope>
    <source>
        <strain evidence="1">3ASR75-11</strain>
    </source>
</reference>
<dbReference type="Pfam" id="PF21835">
    <property type="entry name" value="YIEGIA_cap"/>
    <property type="match status" value="1"/>
</dbReference>
<sequence>MGREQSMKPDYKVLAYVTTNKDRVIASAGVALFATSEKDANEMTVDIAKGLKADVVQLTNGDYMVIRV</sequence>
<dbReference type="Proteomes" id="UP001145050">
    <property type="component" value="Unassembled WGS sequence"/>
</dbReference>
<gene>
    <name evidence="1" type="ORF">NC797_14115</name>
</gene>
<evidence type="ECO:0000313" key="1">
    <source>
        <dbReference type="EMBL" id="MDC3425639.1"/>
    </source>
</evidence>
<accession>A0A9X3WYC3</accession>
<proteinExistence type="predicted"/>
<comment type="caution">
    <text evidence="1">The sequence shown here is derived from an EMBL/GenBank/DDBJ whole genome shotgun (WGS) entry which is preliminary data.</text>
</comment>